<reference evidence="4" key="1">
    <citation type="submission" date="2018-05" db="EMBL/GenBank/DDBJ databases">
        <authorList>
            <person name="Lanie J.A."/>
            <person name="Ng W.-L."/>
            <person name="Kazmierczak K.M."/>
            <person name="Andrzejewski T.M."/>
            <person name="Davidsen T.M."/>
            <person name="Wayne K.J."/>
            <person name="Tettelin H."/>
            <person name="Glass J.I."/>
            <person name="Rusch D."/>
            <person name="Podicherti R."/>
            <person name="Tsui H.-C.T."/>
            <person name="Winkler M.E."/>
        </authorList>
    </citation>
    <scope>NUCLEOTIDE SEQUENCE</scope>
</reference>
<evidence type="ECO:0000256" key="3">
    <source>
        <dbReference type="ARBA" id="ARBA00022679"/>
    </source>
</evidence>
<evidence type="ECO:0000313" key="4">
    <source>
        <dbReference type="EMBL" id="SVA05705.1"/>
    </source>
</evidence>
<gene>
    <name evidence="4" type="ORF">METZ01_LOCUS58559</name>
</gene>
<dbReference type="Pfam" id="PF02548">
    <property type="entry name" value="Pantoate_transf"/>
    <property type="match status" value="1"/>
</dbReference>
<dbReference type="GO" id="GO:0003864">
    <property type="term" value="F:3-methyl-2-oxobutanoate hydroxymethyltransferase activity"/>
    <property type="evidence" value="ECO:0007669"/>
    <property type="project" value="UniProtKB-EC"/>
</dbReference>
<dbReference type="PANTHER" id="PTHR20881">
    <property type="entry name" value="3-METHYL-2-OXOBUTANOATE HYDROXYMETHYLTRANSFERASE"/>
    <property type="match status" value="1"/>
</dbReference>
<dbReference type="SUPFAM" id="SSF51621">
    <property type="entry name" value="Phosphoenolpyruvate/pyruvate domain"/>
    <property type="match status" value="1"/>
</dbReference>
<name>A0A381SNU9_9ZZZZ</name>
<dbReference type="AlphaFoldDB" id="A0A381SNU9"/>
<accession>A0A381SNU9</accession>
<dbReference type="EC" id="2.1.2.11" evidence="2"/>
<proteinExistence type="inferred from homology"/>
<dbReference type="Gene3D" id="3.20.20.60">
    <property type="entry name" value="Phosphoenolpyruvate-binding domains"/>
    <property type="match status" value="1"/>
</dbReference>
<comment type="similarity">
    <text evidence="1">Belongs to the PanB family.</text>
</comment>
<dbReference type="PIRSF" id="PIRSF000388">
    <property type="entry name" value="Pantoate_hydroxy_MeTrfase"/>
    <property type="match status" value="1"/>
</dbReference>
<dbReference type="InterPro" id="IPR015813">
    <property type="entry name" value="Pyrv/PenolPyrv_kinase-like_dom"/>
</dbReference>
<keyword evidence="3" id="KW-0808">Transferase</keyword>
<sequence>MKKKLTVKEILQCKGIKKLTQVYTHNPLEAEACELAGIDMIVSSENNNIESIRSAAKNTFLTVGLSYGKYLSELDILKKSFVLCENGADAIYCPQSIKLIKALADEGIPVVGHTGFIPYKSSLYGGFKAYGKTAKEAIKIYDQTLRLQDAGAVAAEIEIVPFKVAEYISKNVEVFMIGMGSGQGCDAQYLFAEDILGYNKGHIPRHAKVYTNLSEDYNKTKLKSIEAFKNFKDDVDTKKYPEEKHDIQIPKNEYEEFIKN</sequence>
<dbReference type="GO" id="GO:0000287">
    <property type="term" value="F:magnesium ion binding"/>
    <property type="evidence" value="ECO:0007669"/>
    <property type="project" value="TreeGrafter"/>
</dbReference>
<dbReference type="EMBL" id="UINC01003368">
    <property type="protein sequence ID" value="SVA05705.1"/>
    <property type="molecule type" value="Genomic_DNA"/>
</dbReference>
<evidence type="ECO:0000256" key="1">
    <source>
        <dbReference type="ARBA" id="ARBA00008676"/>
    </source>
</evidence>
<dbReference type="InterPro" id="IPR003700">
    <property type="entry name" value="Pantoate_hydroxy_MeTrfase"/>
</dbReference>
<dbReference type="PANTHER" id="PTHR20881:SF0">
    <property type="entry name" value="3-METHYL-2-OXOBUTANOATE HYDROXYMETHYLTRANSFERASE"/>
    <property type="match status" value="1"/>
</dbReference>
<dbReference type="GO" id="GO:0015940">
    <property type="term" value="P:pantothenate biosynthetic process"/>
    <property type="evidence" value="ECO:0007669"/>
    <property type="project" value="InterPro"/>
</dbReference>
<dbReference type="InterPro" id="IPR040442">
    <property type="entry name" value="Pyrv_kinase-like_dom_sf"/>
</dbReference>
<protein>
    <recommendedName>
        <fullName evidence="2">3-methyl-2-oxobutanoate hydroxymethyltransferase</fullName>
        <ecNumber evidence="2">2.1.2.11</ecNumber>
    </recommendedName>
</protein>
<organism evidence="4">
    <name type="scientific">marine metagenome</name>
    <dbReference type="NCBI Taxonomy" id="408172"/>
    <lineage>
        <taxon>unclassified sequences</taxon>
        <taxon>metagenomes</taxon>
        <taxon>ecological metagenomes</taxon>
    </lineage>
</organism>
<evidence type="ECO:0000256" key="2">
    <source>
        <dbReference type="ARBA" id="ARBA00012618"/>
    </source>
</evidence>